<keyword evidence="3" id="KW-1185">Reference proteome</keyword>
<proteinExistence type="predicted"/>
<dbReference type="EMBL" id="QOIN01000040">
    <property type="protein sequence ID" value="RCG24353.1"/>
    <property type="molecule type" value="Genomic_DNA"/>
</dbReference>
<feature type="compositionally biased region" description="Basic residues" evidence="1">
    <location>
        <begin position="78"/>
        <end position="96"/>
    </location>
</feature>
<reference evidence="2 3" key="1">
    <citation type="submission" date="2018-06" db="EMBL/GenBank/DDBJ databases">
        <title>Streptomyces reniochalinae sp. nov. and Streptomyces diacarnus sp. nov. from marine sponges.</title>
        <authorList>
            <person name="Li L."/>
        </authorList>
    </citation>
    <scope>NUCLEOTIDE SEQUENCE [LARGE SCALE GENOMIC DNA]</scope>
    <source>
        <strain evidence="2 3">LHW51701</strain>
    </source>
</reference>
<sequence length="113" mass="12133">MHRRLLTAGRRLPVAGSRLSVAGGRVPEAGHRLSAAVRGSAAVRSAVGRGFTGGLRLLTVRHRNGAGHRLVAGSRLLRPGRVRSRRGRVRSRRSRVRGGGARLSRQRRPVVAA</sequence>
<feature type="compositionally biased region" description="Basic residues" evidence="1">
    <location>
        <begin position="104"/>
        <end position="113"/>
    </location>
</feature>
<evidence type="ECO:0000313" key="2">
    <source>
        <dbReference type="EMBL" id="RCG24353.1"/>
    </source>
</evidence>
<dbReference type="Proteomes" id="UP000252914">
    <property type="component" value="Unassembled WGS sequence"/>
</dbReference>
<dbReference type="AlphaFoldDB" id="A0A367F1Z6"/>
<name>A0A367F1Z6_9ACTN</name>
<accession>A0A367F1Z6</accession>
<evidence type="ECO:0000256" key="1">
    <source>
        <dbReference type="SAM" id="MobiDB-lite"/>
    </source>
</evidence>
<comment type="caution">
    <text evidence="2">The sequence shown here is derived from an EMBL/GenBank/DDBJ whole genome shotgun (WGS) entry which is preliminary data.</text>
</comment>
<gene>
    <name evidence="2" type="ORF">DTL70_12130</name>
</gene>
<organism evidence="2 3">
    <name type="scientific">Streptomyces diacarni</name>
    <dbReference type="NCBI Taxonomy" id="2800381"/>
    <lineage>
        <taxon>Bacteria</taxon>
        <taxon>Bacillati</taxon>
        <taxon>Actinomycetota</taxon>
        <taxon>Actinomycetes</taxon>
        <taxon>Kitasatosporales</taxon>
        <taxon>Streptomycetaceae</taxon>
        <taxon>Streptomyces</taxon>
    </lineage>
</organism>
<feature type="region of interest" description="Disordered" evidence="1">
    <location>
        <begin position="78"/>
        <end position="113"/>
    </location>
</feature>
<evidence type="ECO:0000313" key="3">
    <source>
        <dbReference type="Proteomes" id="UP000252914"/>
    </source>
</evidence>
<protein>
    <submittedName>
        <fullName evidence="2">Uncharacterized protein</fullName>
    </submittedName>
</protein>